<proteinExistence type="inferred from homology"/>
<feature type="domain" description="Solute-binding protein family 3/N-terminal" evidence="3">
    <location>
        <begin position="4"/>
        <end position="226"/>
    </location>
</feature>
<dbReference type="Gene3D" id="3.40.190.10">
    <property type="entry name" value="Periplasmic binding protein-like II"/>
    <property type="match status" value="2"/>
</dbReference>
<evidence type="ECO:0000256" key="1">
    <source>
        <dbReference type="ARBA" id="ARBA00010333"/>
    </source>
</evidence>
<dbReference type="SUPFAM" id="SSF53850">
    <property type="entry name" value="Periplasmic binding protein-like II"/>
    <property type="match status" value="1"/>
</dbReference>
<organism evidence="4 5">
    <name type="scientific">Alishewanella longhuensis</name>
    <dbReference type="NCBI Taxonomy" id="1091037"/>
    <lineage>
        <taxon>Bacteria</taxon>
        <taxon>Pseudomonadati</taxon>
        <taxon>Pseudomonadota</taxon>
        <taxon>Gammaproteobacteria</taxon>
        <taxon>Alteromonadales</taxon>
        <taxon>Alteromonadaceae</taxon>
        <taxon>Alishewanella</taxon>
    </lineage>
</organism>
<dbReference type="EMBL" id="BNAO01000001">
    <property type="protein sequence ID" value="GHG59704.1"/>
    <property type="molecule type" value="Genomic_DNA"/>
</dbReference>
<evidence type="ECO:0000256" key="2">
    <source>
        <dbReference type="ARBA" id="ARBA00022729"/>
    </source>
</evidence>
<dbReference type="Pfam" id="PF00497">
    <property type="entry name" value="SBP_bac_3"/>
    <property type="match status" value="1"/>
</dbReference>
<protein>
    <recommendedName>
        <fullName evidence="3">Solute-binding protein family 3/N-terminal domain-containing protein</fullName>
    </recommendedName>
</protein>
<comment type="similarity">
    <text evidence="1">Belongs to the bacterial solute-binding protein 3 family.</text>
</comment>
<comment type="caution">
    <text evidence="4">The sequence shown here is derived from an EMBL/GenBank/DDBJ whole genome shotgun (WGS) entry which is preliminary data.</text>
</comment>
<dbReference type="PANTHER" id="PTHR35936:SF35">
    <property type="entry name" value="L-CYSTINE-BINDING PROTEIN TCYJ"/>
    <property type="match status" value="1"/>
</dbReference>
<gene>
    <name evidence="4" type="ORF">GCM10010919_02470</name>
</gene>
<reference evidence="5" key="1">
    <citation type="journal article" date="2019" name="Int. J. Syst. Evol. Microbiol.">
        <title>The Global Catalogue of Microorganisms (GCM) 10K type strain sequencing project: providing services to taxonomists for standard genome sequencing and annotation.</title>
        <authorList>
            <consortium name="The Broad Institute Genomics Platform"/>
            <consortium name="The Broad Institute Genome Sequencing Center for Infectious Disease"/>
            <person name="Wu L."/>
            <person name="Ma J."/>
        </authorList>
    </citation>
    <scope>NUCLEOTIDE SEQUENCE [LARGE SCALE GENOMIC DNA]</scope>
    <source>
        <strain evidence="5">CGMCC 1.7003</strain>
    </source>
</reference>
<name>A0ABQ3KT61_9ALTE</name>
<evidence type="ECO:0000259" key="3">
    <source>
        <dbReference type="Pfam" id="PF00497"/>
    </source>
</evidence>
<evidence type="ECO:0000313" key="4">
    <source>
        <dbReference type="EMBL" id="GHG59704.1"/>
    </source>
</evidence>
<dbReference type="PANTHER" id="PTHR35936">
    <property type="entry name" value="MEMBRANE-BOUND LYTIC MUREIN TRANSGLYCOSYLASE F"/>
    <property type="match status" value="1"/>
</dbReference>
<sequence>MQAQHFPPRFIKAADNSWTGYNIELFQALAKELGCSSQFLETPWGRSMQLLASGELDAMSNVSYNEQRAQFAYFIGPHQQERVKLVTNLQPAPSKASLTDLMNSQHLIAAMQGIYYGADFEQALETQPAFRQRLIFVTLNQQKLALFLSGRVQYMLEDQINLQQLYLSDTLDQQQHPALFTLYENPVFFAFSKQRFNHLGQKTLEDAWQQLLAKGIQQELQQKYFAATPTGEN</sequence>
<keyword evidence="5" id="KW-1185">Reference proteome</keyword>
<dbReference type="Proteomes" id="UP000659697">
    <property type="component" value="Unassembled WGS sequence"/>
</dbReference>
<accession>A0ABQ3KT61</accession>
<keyword evidence="2" id="KW-0732">Signal</keyword>
<dbReference type="InterPro" id="IPR001638">
    <property type="entry name" value="Solute-binding_3/MltF_N"/>
</dbReference>
<evidence type="ECO:0000313" key="5">
    <source>
        <dbReference type="Proteomes" id="UP000659697"/>
    </source>
</evidence>